<reference evidence="1" key="1">
    <citation type="submission" date="2022-11" db="EMBL/GenBank/DDBJ databases">
        <title>Genomic repertoires linked with pathogenic potency of arthritogenic Prevotella copri isolated from the gut of rheumatoid arthritis patients.</title>
        <authorList>
            <person name="Nii T."/>
            <person name="Maeda Y."/>
            <person name="Motooka D."/>
            <person name="Naito M."/>
            <person name="Matsumoto Y."/>
            <person name="Ogawa T."/>
            <person name="Oguro-Igashira E."/>
            <person name="Kishikawa T."/>
            <person name="Yamashita M."/>
            <person name="Koizumi S."/>
            <person name="Kurakawa T."/>
            <person name="Okumura R."/>
            <person name="Kayama H."/>
            <person name="Murakami M."/>
            <person name="Sakaguchi T."/>
            <person name="Das B."/>
            <person name="Nakamura S."/>
            <person name="Okada Y."/>
            <person name="Kumanogoh A."/>
            <person name="Takeda K."/>
        </authorList>
    </citation>
    <scope>NUCLEOTIDE SEQUENCE</scope>
    <source>
        <strain evidence="1">H019-1</strain>
    </source>
</reference>
<dbReference type="EMBL" id="JAPDVG010000002">
    <property type="protein sequence ID" value="MCW4133046.1"/>
    <property type="molecule type" value="Genomic_DNA"/>
</dbReference>
<protein>
    <submittedName>
        <fullName evidence="1">Uncharacterized protein</fullName>
    </submittedName>
</protein>
<name>A0AAW5U8T6_9BACT</name>
<sequence>MRKEEFINAIMDKDLYKILIQTGQYEEFINGNIRCECCGRKVTIDNISTLMPYETIDGIKLKFYCTSIECVNSVK</sequence>
<organism evidence="1 2">
    <name type="scientific">Segatella copri</name>
    <dbReference type="NCBI Taxonomy" id="165179"/>
    <lineage>
        <taxon>Bacteria</taxon>
        <taxon>Pseudomonadati</taxon>
        <taxon>Bacteroidota</taxon>
        <taxon>Bacteroidia</taxon>
        <taxon>Bacteroidales</taxon>
        <taxon>Prevotellaceae</taxon>
        <taxon>Segatella</taxon>
    </lineage>
</organism>
<evidence type="ECO:0000313" key="2">
    <source>
        <dbReference type="Proteomes" id="UP001209417"/>
    </source>
</evidence>
<dbReference type="RefSeq" id="WP_264953500.1">
    <property type="nucleotide sequence ID" value="NZ_JAPDVE010000017.1"/>
</dbReference>
<dbReference type="AlphaFoldDB" id="A0AAW5U8T6"/>
<comment type="caution">
    <text evidence="1">The sequence shown here is derived from an EMBL/GenBank/DDBJ whole genome shotgun (WGS) entry which is preliminary data.</text>
</comment>
<accession>A0AAW5U8T6</accession>
<proteinExistence type="predicted"/>
<evidence type="ECO:0000313" key="1">
    <source>
        <dbReference type="EMBL" id="MCW4133046.1"/>
    </source>
</evidence>
<gene>
    <name evidence="1" type="ORF">ONT19_15965</name>
</gene>
<dbReference type="Proteomes" id="UP001209417">
    <property type="component" value="Unassembled WGS sequence"/>
</dbReference>